<dbReference type="Proteomes" id="UP001212411">
    <property type="component" value="Chromosome 2"/>
</dbReference>
<evidence type="ECO:0000256" key="1">
    <source>
        <dbReference type="ARBA" id="ARBA00022884"/>
    </source>
</evidence>
<keyword evidence="5" id="KW-1185">Reference proteome</keyword>
<dbReference type="RefSeq" id="XP_056038632.1">
    <property type="nucleotide sequence ID" value="XM_056182072.1"/>
</dbReference>
<dbReference type="GO" id="GO:1904868">
    <property type="term" value="P:telomerase catalytic core complex assembly"/>
    <property type="evidence" value="ECO:0007669"/>
    <property type="project" value="InterPro"/>
</dbReference>
<protein>
    <submittedName>
        <fullName evidence="4">LARP7 family RNA-binding protein Pof8/Lar7</fullName>
    </submittedName>
</protein>
<dbReference type="EMBL" id="CP115612">
    <property type="protein sequence ID" value="WBW74389.1"/>
    <property type="molecule type" value="Genomic_DNA"/>
</dbReference>
<evidence type="ECO:0000313" key="4">
    <source>
        <dbReference type="EMBL" id="WBW74389.1"/>
    </source>
</evidence>
<dbReference type="CDD" id="cd21611">
    <property type="entry name" value="RRM_SpPof8_like"/>
    <property type="match status" value="1"/>
</dbReference>
<feature type="domain" description="XRRM" evidence="3">
    <location>
        <begin position="285"/>
        <end position="403"/>
    </location>
</feature>
<gene>
    <name evidence="4" type="primary">pof8</name>
    <name evidence="4" type="ORF">SOMG_03281</name>
</gene>
<dbReference type="Pfam" id="PF19977">
    <property type="entry name" value="xRRM"/>
    <property type="match status" value="1"/>
</dbReference>
<organism evidence="4 5">
    <name type="scientific">Schizosaccharomyces osmophilus</name>
    <dbReference type="NCBI Taxonomy" id="2545709"/>
    <lineage>
        <taxon>Eukaryota</taxon>
        <taxon>Fungi</taxon>
        <taxon>Dikarya</taxon>
        <taxon>Ascomycota</taxon>
        <taxon>Taphrinomycotina</taxon>
        <taxon>Schizosaccharomycetes</taxon>
        <taxon>Schizosaccharomycetales</taxon>
        <taxon>Schizosaccharomycetaceae</taxon>
        <taxon>Schizosaccharomyces</taxon>
    </lineage>
</organism>
<reference evidence="4 5" key="1">
    <citation type="journal article" date="2023" name="G3 (Bethesda)">
        <title>A high-quality reference genome for the fission yeast Schizosaccharomyces osmophilus.</title>
        <authorList>
            <person name="Jia G.S."/>
            <person name="Zhang W.C."/>
            <person name="Liang Y."/>
            <person name="Liu X.H."/>
            <person name="Rhind N."/>
            <person name="Pidoux A."/>
            <person name="Brysch-Herzberg M."/>
            <person name="Du L.L."/>
        </authorList>
    </citation>
    <scope>NUCLEOTIDE SEQUENCE [LARGE SCALE GENOMIC DNA]</scope>
    <source>
        <strain evidence="4 5">CBS 15793</strain>
    </source>
</reference>
<dbReference type="GO" id="GO:0070034">
    <property type="term" value="F:telomerase RNA binding"/>
    <property type="evidence" value="ECO:0007669"/>
    <property type="project" value="InterPro"/>
</dbReference>
<evidence type="ECO:0000313" key="5">
    <source>
        <dbReference type="Proteomes" id="UP001212411"/>
    </source>
</evidence>
<sequence>MFLPRQVNIRNKLTGRDNLSTQTALVKENKNTSGSNTASSNIFTKRVPEKVDNLKPEFIRAVECMIEILFYKESEKQKFHLTYLINKEEFWQGLKPSPTQANVKQCVKTIKNKLFTFDEESHFIIRNEYKLDSNLDLFERIVYVEPFPATVSNKPFLLAGLLREFFSGFLPYLDVIPTPEGYAFLVLAHSISQETLASLVVPQGWNILSREEWTKREEMYMEYQADSVKSSRRASFIEPRTPNQSFRRSQNEAVSSFPKHQEHRFKALDNSGEQSQRKTLETERYFPKGLLTRLTNLHRLTNKSTIQSLLHYVFSRQDPTGVCEPMYIDYRKDETEAIVRWKSPEQANLCVKCFSDQHRKQDTHDDIRAHRKHNKTGPFISAELIEGSEEQSYWNQIHGKLKK</sequence>
<dbReference type="PROSITE" id="PS51939">
    <property type="entry name" value="XRRM"/>
    <property type="match status" value="1"/>
</dbReference>
<dbReference type="InterPro" id="IPR012677">
    <property type="entry name" value="Nucleotide-bd_a/b_plait_sf"/>
</dbReference>
<accession>A0AAF0AY74</accession>
<dbReference type="InterPro" id="IPR014886">
    <property type="entry name" value="La_xRRM"/>
</dbReference>
<dbReference type="GeneID" id="80876761"/>
<dbReference type="Gene3D" id="3.30.70.330">
    <property type="match status" value="1"/>
</dbReference>
<name>A0AAF0AY74_9SCHI</name>
<evidence type="ECO:0000259" key="3">
    <source>
        <dbReference type="PROSITE" id="PS51939"/>
    </source>
</evidence>
<keyword evidence="1 2" id="KW-0694">RNA-binding</keyword>
<dbReference type="GO" id="GO:1990904">
    <property type="term" value="C:ribonucleoprotein complex"/>
    <property type="evidence" value="ECO:0007669"/>
    <property type="project" value="UniProtKB-UniRule"/>
</dbReference>
<evidence type="ECO:0000256" key="2">
    <source>
        <dbReference type="PROSITE-ProRule" id="PRU01288"/>
    </source>
</evidence>
<dbReference type="KEGG" id="som:SOMG_03281"/>
<proteinExistence type="predicted"/>
<dbReference type="AlphaFoldDB" id="A0AAF0AY74"/>
<dbReference type="InterPro" id="IPR045537">
    <property type="entry name" value="Lar7_xRRM"/>
</dbReference>